<organism evidence="1 2">
    <name type="scientific">Xylaria curta</name>
    <dbReference type="NCBI Taxonomy" id="42375"/>
    <lineage>
        <taxon>Eukaryota</taxon>
        <taxon>Fungi</taxon>
        <taxon>Dikarya</taxon>
        <taxon>Ascomycota</taxon>
        <taxon>Pezizomycotina</taxon>
        <taxon>Sordariomycetes</taxon>
        <taxon>Xylariomycetidae</taxon>
        <taxon>Xylariales</taxon>
        <taxon>Xylariaceae</taxon>
        <taxon>Xylaria</taxon>
    </lineage>
</organism>
<gene>
    <name evidence="1" type="ORF">NUW58_g4476</name>
</gene>
<reference evidence="1" key="1">
    <citation type="submission" date="2022-10" db="EMBL/GenBank/DDBJ databases">
        <title>Genome Sequence of Xylaria curta.</title>
        <authorList>
            <person name="Buettner E."/>
        </authorList>
    </citation>
    <scope>NUCLEOTIDE SEQUENCE</scope>
    <source>
        <strain evidence="1">Babe10</strain>
    </source>
</reference>
<name>A0ACC1P6P7_9PEZI</name>
<accession>A0ACC1P6P7</accession>
<comment type="caution">
    <text evidence="1">The sequence shown here is derived from an EMBL/GenBank/DDBJ whole genome shotgun (WGS) entry which is preliminary data.</text>
</comment>
<sequence length="591" mass="67388">MTSEFQYQPLASDGEIRVIDLLPGPFGDPSIHCRIRHVNVTKAASTYDALSYRWGDSAPTQNIFCDENNAQLQVPFNTYNAMRYLRDPDKVRTVWIDAVCINQADTEEKNAQVQLMVFIYLCSSRTVVFLGNSTPGSRLLFQYLNQADDEQRRYQQLGRENPIFHLEPPPQQIIRELELLFRMEWFSRIWVIQELYNAPSAVFMCGHDYATSDILQGCLYGFKSNTRQIVDFPVPLAINDDHSRSNINDSPTGIQRLFTLAAKTGLSESSDDRDRIIALTPFVMSTLINGAQTPGTNVVGSMQDLRDLIDYTEEVEEIYHQFALKVLRDAGLGLLWMVRHPHSRAMPSWVPDWSQHTHRSFSHSELPIYFASAECSESCNEIRTEDSHASGSSHSLTPQSLIVKGSRCGRIREFGPLIQIDEESNETRIRDVTSLLDGLDSMRCGDDGPQYSEWPGSIKRALRDFDEREDIYDLLRSKYLTHELEREIGEPLLNHLASMIAMANQGCRVFITDEGVLGVAPGEAQEGDLICVIKGTIEVCILRERNHNQWEIISGDCFFYEVAIRYGGDEEHWTCINEFLESRQLEEFTII</sequence>
<evidence type="ECO:0000313" key="1">
    <source>
        <dbReference type="EMBL" id="KAJ2987491.1"/>
    </source>
</evidence>
<dbReference type="EMBL" id="JAPDGR010000782">
    <property type="protein sequence ID" value="KAJ2987491.1"/>
    <property type="molecule type" value="Genomic_DNA"/>
</dbReference>
<protein>
    <submittedName>
        <fullName evidence="1">Uncharacterized protein</fullName>
    </submittedName>
</protein>
<proteinExistence type="predicted"/>
<keyword evidence="2" id="KW-1185">Reference proteome</keyword>
<evidence type="ECO:0000313" key="2">
    <source>
        <dbReference type="Proteomes" id="UP001143856"/>
    </source>
</evidence>
<dbReference type="Proteomes" id="UP001143856">
    <property type="component" value="Unassembled WGS sequence"/>
</dbReference>